<dbReference type="Pfam" id="PF03799">
    <property type="entry name" value="FtsQ_DivIB_C"/>
    <property type="match status" value="1"/>
</dbReference>
<comment type="caution">
    <text evidence="9">The sequence shown here is derived from an EMBL/GenBank/DDBJ whole genome shotgun (WGS) entry which is preliminary data.</text>
</comment>
<evidence type="ECO:0000259" key="8">
    <source>
        <dbReference type="PROSITE" id="PS51779"/>
    </source>
</evidence>
<keyword evidence="10" id="KW-1185">Reference proteome</keyword>
<dbReference type="InterPro" id="IPR005548">
    <property type="entry name" value="Cell_div_FtsQ/DivIB_C"/>
</dbReference>
<dbReference type="PANTHER" id="PTHR37820:SF1">
    <property type="entry name" value="CELL DIVISION PROTEIN FTSQ"/>
    <property type="match status" value="1"/>
</dbReference>
<accession>A0A934STD3</accession>
<dbReference type="Pfam" id="PF08478">
    <property type="entry name" value="POTRA_1"/>
    <property type="match status" value="1"/>
</dbReference>
<dbReference type="InterPro" id="IPR013685">
    <property type="entry name" value="POTRA_FtsQ_type"/>
</dbReference>
<dbReference type="InterPro" id="IPR050487">
    <property type="entry name" value="FtsQ_DivIB"/>
</dbReference>
<dbReference type="InterPro" id="IPR034746">
    <property type="entry name" value="POTRA"/>
</dbReference>
<proteinExistence type="predicted"/>
<dbReference type="PROSITE" id="PS51779">
    <property type="entry name" value="POTRA"/>
    <property type="match status" value="1"/>
</dbReference>
<dbReference type="GO" id="GO:0005886">
    <property type="term" value="C:plasma membrane"/>
    <property type="evidence" value="ECO:0007669"/>
    <property type="project" value="TreeGrafter"/>
</dbReference>
<evidence type="ECO:0000256" key="3">
    <source>
        <dbReference type="ARBA" id="ARBA00022618"/>
    </source>
</evidence>
<evidence type="ECO:0000256" key="1">
    <source>
        <dbReference type="ARBA" id="ARBA00004370"/>
    </source>
</evidence>
<keyword evidence="7" id="KW-0131">Cell cycle</keyword>
<dbReference type="Proteomes" id="UP000636458">
    <property type="component" value="Unassembled WGS sequence"/>
</dbReference>
<evidence type="ECO:0000256" key="5">
    <source>
        <dbReference type="ARBA" id="ARBA00022989"/>
    </source>
</evidence>
<keyword evidence="2" id="KW-1003">Cell membrane</keyword>
<evidence type="ECO:0000313" key="10">
    <source>
        <dbReference type="Proteomes" id="UP000636458"/>
    </source>
</evidence>
<evidence type="ECO:0000256" key="7">
    <source>
        <dbReference type="ARBA" id="ARBA00023306"/>
    </source>
</evidence>
<feature type="domain" description="POTRA" evidence="8">
    <location>
        <begin position="53"/>
        <end position="121"/>
    </location>
</feature>
<organism evidence="9 10">
    <name type="scientific">Lacisediminihabitans changchengi</name>
    <dbReference type="NCBI Taxonomy" id="2787634"/>
    <lineage>
        <taxon>Bacteria</taxon>
        <taxon>Bacillati</taxon>
        <taxon>Actinomycetota</taxon>
        <taxon>Actinomycetes</taxon>
        <taxon>Micrococcales</taxon>
        <taxon>Microbacteriaceae</taxon>
        <taxon>Lacisediminihabitans</taxon>
    </lineage>
</organism>
<evidence type="ECO:0000313" key="9">
    <source>
        <dbReference type="EMBL" id="MBK4347759.1"/>
    </source>
</evidence>
<dbReference type="Gene3D" id="3.10.20.310">
    <property type="entry name" value="membrane protein fhac"/>
    <property type="match status" value="1"/>
</dbReference>
<comment type="subcellular location">
    <subcellularLocation>
        <location evidence="1">Membrane</location>
    </subcellularLocation>
</comment>
<keyword evidence="3" id="KW-0132">Cell division</keyword>
<dbReference type="PANTHER" id="PTHR37820">
    <property type="entry name" value="CELL DIVISION PROTEIN DIVIB"/>
    <property type="match status" value="1"/>
</dbReference>
<reference evidence="9" key="1">
    <citation type="submission" date="2021-01" db="EMBL/GenBank/DDBJ databases">
        <title>Lacisediminihabitans sp. nov. strain G11-30, isolated from Antarctic Soil.</title>
        <authorList>
            <person name="Li J."/>
        </authorList>
    </citation>
    <scope>NUCLEOTIDE SEQUENCE</scope>
    <source>
        <strain evidence="9">G11-30</strain>
    </source>
</reference>
<evidence type="ECO:0000256" key="4">
    <source>
        <dbReference type="ARBA" id="ARBA00022692"/>
    </source>
</evidence>
<name>A0A934STD3_9MICO</name>
<keyword evidence="5" id="KW-1133">Transmembrane helix</keyword>
<evidence type="ECO:0000256" key="6">
    <source>
        <dbReference type="ARBA" id="ARBA00023136"/>
    </source>
</evidence>
<dbReference type="EMBL" id="JAEPES010000003">
    <property type="protein sequence ID" value="MBK4347759.1"/>
    <property type="molecule type" value="Genomic_DNA"/>
</dbReference>
<evidence type="ECO:0000256" key="2">
    <source>
        <dbReference type="ARBA" id="ARBA00022475"/>
    </source>
</evidence>
<gene>
    <name evidence="9" type="ORF">IV501_08950</name>
</gene>
<keyword evidence="6" id="KW-0472">Membrane</keyword>
<keyword evidence="4" id="KW-0812">Transmembrane</keyword>
<sequence length="247" mass="26360">MRKAAAARRRFERSEVKRFTRRSRRRRITWLVVLLSFVAVGALVTGAVYSPVLSLKTITVTGTSRVDKAEVLKAVDGQLGTPLALVDFDAIKKDLSKFPLIRSYVTESVPPDTLVIRISERAPIAAIETATGFEVVDAAGVVITRSDERPAGLPLIALGTASTSSMAFNAAAQVLLALPADLLTKVDTVTALSLDNVSFVLTAGPTVVWGSAEDSAKKARILAILLSNEPQATRFDVSAPTIPTFAN</sequence>
<dbReference type="AlphaFoldDB" id="A0A934STD3"/>
<dbReference type="GO" id="GO:0051301">
    <property type="term" value="P:cell division"/>
    <property type="evidence" value="ECO:0007669"/>
    <property type="project" value="UniProtKB-KW"/>
</dbReference>
<protein>
    <submittedName>
        <fullName evidence="9">FtsQ-type POTRA domain-containing protein</fullName>
    </submittedName>
</protein>